<dbReference type="PROSITE" id="PS50801">
    <property type="entry name" value="STAS"/>
    <property type="match status" value="1"/>
</dbReference>
<dbReference type="SUPFAM" id="SSF52091">
    <property type="entry name" value="SpoIIaa-like"/>
    <property type="match status" value="1"/>
</dbReference>
<dbReference type="Pfam" id="PF03861">
    <property type="entry name" value="ANTAR"/>
    <property type="match status" value="1"/>
</dbReference>
<dbReference type="InterPro" id="IPR003018">
    <property type="entry name" value="GAF"/>
</dbReference>
<organism evidence="9 10">
    <name type="scientific">Pseudonocardia eucalypti</name>
    <dbReference type="NCBI Taxonomy" id="648755"/>
    <lineage>
        <taxon>Bacteria</taxon>
        <taxon>Bacillati</taxon>
        <taxon>Actinomycetota</taxon>
        <taxon>Actinomycetes</taxon>
        <taxon>Pseudonocardiales</taxon>
        <taxon>Pseudonocardiaceae</taxon>
        <taxon>Pseudonocardia</taxon>
    </lineage>
</organism>
<sequence>MEDLRVRVRDIVGEALIVYVSGEIDLHTTPTLEAELTRACCRADRQRIVVDLGGVDFLGSVGLAVLASTARLCRCCNVEFRVCNPSRDARRAFQVIGLEGLLSLRPGSAQVGHGDLWVSESGDDARLAGVFGEIAHAFDAEKSPAAVLRAITRAAVRTVPRCDHAGAVSIGTDQGQFSSVVTEASSDAVAEVMDLLQELVGQGPCLDQIRKQKSLLIDDLATDPRWPVFGRRAADEVGVSTMLSFRLSVRKASHAALNLYSRQAGAFDDNAYAKGAILAAHATIALTAARARQTTEQMRAALDSNREIGMAMGILMARGELSQSEAFDLLAGASQRLNVKLRRVAAQVVRTGELDEAALADAAVRSSTIDHHGSR</sequence>
<keyword evidence="5" id="KW-0804">Transcription</keyword>
<proteinExistence type="inferred from homology"/>
<keyword evidence="2" id="KW-0808">Transferase</keyword>
<comment type="caution">
    <text evidence="9">The sequence shown here is derived from an EMBL/GenBank/DDBJ whole genome shotgun (WGS) entry which is preliminary data.</text>
</comment>
<evidence type="ECO:0000256" key="1">
    <source>
        <dbReference type="ARBA" id="ARBA00009013"/>
    </source>
</evidence>
<comment type="similarity">
    <text evidence="1 6">Belongs to the anti-sigma-factor antagonist family.</text>
</comment>
<dbReference type="InterPro" id="IPR036513">
    <property type="entry name" value="STAS_dom_sf"/>
</dbReference>
<evidence type="ECO:0000259" key="8">
    <source>
        <dbReference type="PROSITE" id="PS50921"/>
    </source>
</evidence>
<dbReference type="EMBL" id="BAABJP010000037">
    <property type="protein sequence ID" value="GAA5166961.1"/>
    <property type="molecule type" value="Genomic_DNA"/>
</dbReference>
<keyword evidence="10" id="KW-1185">Reference proteome</keyword>
<dbReference type="Gene3D" id="1.10.10.10">
    <property type="entry name" value="Winged helix-like DNA-binding domain superfamily/Winged helix DNA-binding domain"/>
    <property type="match status" value="1"/>
</dbReference>
<dbReference type="Pfam" id="PF01740">
    <property type="entry name" value="STAS"/>
    <property type="match status" value="1"/>
</dbReference>
<evidence type="ECO:0000256" key="6">
    <source>
        <dbReference type="RuleBase" id="RU003749"/>
    </source>
</evidence>
<feature type="domain" description="ANTAR" evidence="8">
    <location>
        <begin position="288"/>
        <end position="349"/>
    </location>
</feature>
<dbReference type="InterPro" id="IPR002645">
    <property type="entry name" value="STAS_dom"/>
</dbReference>
<gene>
    <name evidence="9" type="ORF">GCM10023321_58850</name>
</gene>
<dbReference type="InterPro" id="IPR029016">
    <property type="entry name" value="GAF-like_dom_sf"/>
</dbReference>
<dbReference type="RefSeq" id="WP_345703257.1">
    <property type="nucleotide sequence ID" value="NZ_BAABJP010000037.1"/>
</dbReference>
<evidence type="ECO:0000256" key="5">
    <source>
        <dbReference type="ARBA" id="ARBA00023163"/>
    </source>
</evidence>
<evidence type="ECO:0000259" key="7">
    <source>
        <dbReference type="PROSITE" id="PS50801"/>
    </source>
</evidence>
<dbReference type="CDD" id="cd07043">
    <property type="entry name" value="STAS_anti-anti-sigma_factors"/>
    <property type="match status" value="1"/>
</dbReference>
<feature type="domain" description="STAS" evidence="7">
    <location>
        <begin position="16"/>
        <end position="103"/>
    </location>
</feature>
<accession>A0ABP9QSU2</accession>
<dbReference type="SMART" id="SM01012">
    <property type="entry name" value="ANTAR"/>
    <property type="match status" value="1"/>
</dbReference>
<dbReference type="InterPro" id="IPR036388">
    <property type="entry name" value="WH-like_DNA-bd_sf"/>
</dbReference>
<name>A0ABP9QSU2_9PSEU</name>
<dbReference type="PANTHER" id="PTHR33495">
    <property type="entry name" value="ANTI-SIGMA FACTOR ANTAGONIST TM_1081-RELATED-RELATED"/>
    <property type="match status" value="1"/>
</dbReference>
<dbReference type="Proteomes" id="UP001428817">
    <property type="component" value="Unassembled WGS sequence"/>
</dbReference>
<dbReference type="NCBIfam" id="TIGR00377">
    <property type="entry name" value="ant_ant_sig"/>
    <property type="match status" value="1"/>
</dbReference>
<evidence type="ECO:0000313" key="10">
    <source>
        <dbReference type="Proteomes" id="UP001428817"/>
    </source>
</evidence>
<keyword evidence="3" id="KW-0418">Kinase</keyword>
<dbReference type="Gene3D" id="3.30.450.40">
    <property type="match status" value="1"/>
</dbReference>
<evidence type="ECO:0000256" key="2">
    <source>
        <dbReference type="ARBA" id="ARBA00022679"/>
    </source>
</evidence>
<keyword evidence="4" id="KW-0805">Transcription regulation</keyword>
<dbReference type="SUPFAM" id="SSF55781">
    <property type="entry name" value="GAF domain-like"/>
    <property type="match status" value="1"/>
</dbReference>
<reference evidence="10" key="1">
    <citation type="journal article" date="2019" name="Int. J. Syst. Evol. Microbiol.">
        <title>The Global Catalogue of Microorganisms (GCM) 10K type strain sequencing project: providing services to taxonomists for standard genome sequencing and annotation.</title>
        <authorList>
            <consortium name="The Broad Institute Genomics Platform"/>
            <consortium name="The Broad Institute Genome Sequencing Center for Infectious Disease"/>
            <person name="Wu L."/>
            <person name="Ma J."/>
        </authorList>
    </citation>
    <scope>NUCLEOTIDE SEQUENCE [LARGE SCALE GENOMIC DNA]</scope>
    <source>
        <strain evidence="10">JCM 18303</strain>
    </source>
</reference>
<dbReference type="SUPFAM" id="SSF52172">
    <property type="entry name" value="CheY-like"/>
    <property type="match status" value="1"/>
</dbReference>
<dbReference type="InterPro" id="IPR003658">
    <property type="entry name" value="Anti-sigma_ant"/>
</dbReference>
<dbReference type="Gene3D" id="3.30.750.24">
    <property type="entry name" value="STAS domain"/>
    <property type="match status" value="1"/>
</dbReference>
<dbReference type="InterPro" id="IPR005561">
    <property type="entry name" value="ANTAR"/>
</dbReference>
<protein>
    <recommendedName>
        <fullName evidence="6">Anti-sigma factor antagonist</fullName>
    </recommendedName>
</protein>
<dbReference type="InterPro" id="IPR011006">
    <property type="entry name" value="CheY-like_superfamily"/>
</dbReference>
<evidence type="ECO:0000256" key="3">
    <source>
        <dbReference type="ARBA" id="ARBA00022777"/>
    </source>
</evidence>
<dbReference type="PANTHER" id="PTHR33495:SF2">
    <property type="entry name" value="ANTI-SIGMA FACTOR ANTAGONIST TM_1081-RELATED"/>
    <property type="match status" value="1"/>
</dbReference>
<dbReference type="PROSITE" id="PS50921">
    <property type="entry name" value="ANTAR"/>
    <property type="match status" value="1"/>
</dbReference>
<dbReference type="Pfam" id="PF13185">
    <property type="entry name" value="GAF_2"/>
    <property type="match status" value="1"/>
</dbReference>
<evidence type="ECO:0000256" key="4">
    <source>
        <dbReference type="ARBA" id="ARBA00023015"/>
    </source>
</evidence>
<evidence type="ECO:0000313" key="9">
    <source>
        <dbReference type="EMBL" id="GAA5166961.1"/>
    </source>
</evidence>